<dbReference type="RefSeq" id="XP_005111923.2">
    <property type="nucleotide sequence ID" value="XM_005111866.3"/>
</dbReference>
<dbReference type="Pfam" id="PF18102">
    <property type="entry name" value="DTC"/>
    <property type="match status" value="1"/>
</dbReference>
<reference evidence="16" key="1">
    <citation type="submission" date="2025-08" db="UniProtKB">
        <authorList>
            <consortium name="RefSeq"/>
        </authorList>
    </citation>
    <scope>IDENTIFICATION</scope>
</reference>
<evidence type="ECO:0000256" key="11">
    <source>
        <dbReference type="RuleBase" id="RU367105"/>
    </source>
</evidence>
<evidence type="ECO:0000256" key="7">
    <source>
        <dbReference type="ARBA" id="ARBA00022771"/>
    </source>
</evidence>
<dbReference type="InterPro" id="IPR018957">
    <property type="entry name" value="Znf_C3HC4_RING-type"/>
</dbReference>
<keyword evidence="11" id="KW-0963">Cytoplasm</keyword>
<evidence type="ECO:0000259" key="13">
    <source>
        <dbReference type="PROSITE" id="PS50089"/>
    </source>
</evidence>
<feature type="compositionally biased region" description="Polar residues" evidence="12">
    <location>
        <begin position="271"/>
        <end position="291"/>
    </location>
</feature>
<evidence type="ECO:0000256" key="5">
    <source>
        <dbReference type="ARBA" id="ARBA00022723"/>
    </source>
</evidence>
<evidence type="ECO:0000256" key="6">
    <source>
        <dbReference type="ARBA" id="ARBA00022737"/>
    </source>
</evidence>
<evidence type="ECO:0000256" key="9">
    <source>
        <dbReference type="ARBA" id="ARBA00022976"/>
    </source>
</evidence>
<dbReference type="PROSITE" id="PS50918">
    <property type="entry name" value="WWE"/>
    <property type="match status" value="2"/>
</dbReference>
<feature type="domain" description="WWE" evidence="14">
    <location>
        <begin position="79"/>
        <end position="166"/>
    </location>
</feature>
<feature type="region of interest" description="Disordered" evidence="12">
    <location>
        <begin position="310"/>
        <end position="342"/>
    </location>
</feature>
<feature type="region of interest" description="Disordered" evidence="12">
    <location>
        <begin position="209"/>
        <end position="248"/>
    </location>
</feature>
<evidence type="ECO:0000256" key="2">
    <source>
        <dbReference type="ARBA" id="ARBA00004906"/>
    </source>
</evidence>
<dbReference type="Gene3D" id="3.30.40.10">
    <property type="entry name" value="Zinc/RING finger domain, C3HC4 (zinc finger)"/>
    <property type="match status" value="1"/>
</dbReference>
<keyword evidence="7 10" id="KW-0863">Zinc-finger</keyword>
<dbReference type="InterPro" id="IPR039399">
    <property type="entry name" value="Deltex_C_sf"/>
</dbReference>
<keyword evidence="15" id="KW-1185">Reference proteome</keyword>
<evidence type="ECO:0000256" key="12">
    <source>
        <dbReference type="SAM" id="MobiDB-lite"/>
    </source>
</evidence>
<comment type="similarity">
    <text evidence="3 11">Belongs to the Deltex family.</text>
</comment>
<evidence type="ECO:0000256" key="8">
    <source>
        <dbReference type="ARBA" id="ARBA00022833"/>
    </source>
</evidence>
<dbReference type="GeneID" id="101861090"/>
<dbReference type="Proteomes" id="UP000694888">
    <property type="component" value="Unplaced"/>
</dbReference>
<evidence type="ECO:0000259" key="14">
    <source>
        <dbReference type="PROSITE" id="PS50918"/>
    </source>
</evidence>
<evidence type="ECO:0000256" key="3">
    <source>
        <dbReference type="ARBA" id="ARBA00009413"/>
    </source>
</evidence>
<feature type="domain" description="RING-type" evidence="13">
    <location>
        <begin position="419"/>
        <end position="476"/>
    </location>
</feature>
<comment type="subcellular location">
    <subcellularLocation>
        <location evidence="11">Cytoplasm</location>
    </subcellularLocation>
</comment>
<protein>
    <recommendedName>
        <fullName evidence="11">E3 ubiquitin-protein ligase</fullName>
        <ecNumber evidence="11">2.3.2.27</ecNumber>
    </recommendedName>
</protein>
<dbReference type="InterPro" id="IPR039396">
    <property type="entry name" value="Deltex_C"/>
</dbReference>
<evidence type="ECO:0000256" key="4">
    <source>
        <dbReference type="ARBA" id="ARBA00022679"/>
    </source>
</evidence>
<gene>
    <name evidence="16" type="primary">LOC101861090</name>
</gene>
<keyword evidence="5 11" id="KW-0479">Metal-binding</keyword>
<dbReference type="SUPFAM" id="SSF117839">
    <property type="entry name" value="WWE domain"/>
    <property type="match status" value="2"/>
</dbReference>
<dbReference type="InterPro" id="IPR013083">
    <property type="entry name" value="Znf_RING/FYVE/PHD"/>
</dbReference>
<dbReference type="CDD" id="cd09633">
    <property type="entry name" value="Deltex_C"/>
    <property type="match status" value="1"/>
</dbReference>
<comment type="catalytic activity">
    <reaction evidence="1 11">
        <text>S-ubiquitinyl-[E2 ubiquitin-conjugating enzyme]-L-cysteine + [acceptor protein]-L-lysine = [E2 ubiquitin-conjugating enzyme]-L-cysteine + N(6)-ubiquitinyl-[acceptor protein]-L-lysine.</text>
        <dbReference type="EC" id="2.3.2.27"/>
    </reaction>
</comment>
<proteinExistence type="inferred from homology"/>
<feature type="compositionally biased region" description="Low complexity" evidence="12">
    <location>
        <begin position="233"/>
        <end position="248"/>
    </location>
</feature>
<sequence length="626" mass="67867">MAVPNRCVVWSYLNSRRLWNVYEPDVCQFIENAFSAGVATLSKVWLGLVSHALADLQIDFTTMRQVEISTGTEVPVQRTVEESNSALSQGMVWQVEGDPSQGWLTYDLSSMQILEDLYRSMVNTVGVMHSGMVDLRMTTVKQPYLIDVEDMKQINMETGKPRCIRRCSLTQFYPRVSVTNLATSVHTAVSGPSRVKLKAKRRAAPYSLPAAHNNMAATSSTSTVQGQGGLSGVGVPAQPTAATQSQTQVPLTRGRLQALSQAQQLPSCSSNGTAQMQPFSSTNGTAQMQPSCSSYGAAQAKRSQKVAKILQSHQQAMAAGKPPRSTSSGRHPSQLVAAGASNNPAWAPGLGAQATSQTTLMHGAVQISAGSGPVTESLPLESTVVLHKTRKDKDKGNSGEAVLGAFMEPVTEALDSTDCAICCEHLSEPSSYGEGHPEAHVAIKLTKCGHQFHKLCLLQMYHSIHKDASVQCPSCKTIYGEKTGICPPGNMHWRICPDLHLPGYENYSTIMVTYSISPGVQGPEHPQPGARYSTRGFPRRGFIPDCDQGRKLLKLLMVAFRRRLMFTIGTSYTTGEPNTVTWNEIHHKTEPVSNHSGHGYPDPNYLDNAVLELAAHGVTEDCLAQF</sequence>
<keyword evidence="9" id="KW-0914">Notch signaling pathway</keyword>
<dbReference type="SMART" id="SM00184">
    <property type="entry name" value="RING"/>
    <property type="match status" value="1"/>
</dbReference>
<organism evidence="15 16">
    <name type="scientific">Aplysia californica</name>
    <name type="common">California sea hare</name>
    <dbReference type="NCBI Taxonomy" id="6500"/>
    <lineage>
        <taxon>Eukaryota</taxon>
        <taxon>Metazoa</taxon>
        <taxon>Spiralia</taxon>
        <taxon>Lophotrochozoa</taxon>
        <taxon>Mollusca</taxon>
        <taxon>Gastropoda</taxon>
        <taxon>Heterobranchia</taxon>
        <taxon>Euthyneura</taxon>
        <taxon>Tectipleura</taxon>
        <taxon>Aplysiida</taxon>
        <taxon>Aplysioidea</taxon>
        <taxon>Aplysiidae</taxon>
        <taxon>Aplysia</taxon>
    </lineage>
</organism>
<evidence type="ECO:0000313" key="16">
    <source>
        <dbReference type="RefSeq" id="XP_005111923.2"/>
    </source>
</evidence>
<dbReference type="SMART" id="SM00678">
    <property type="entry name" value="WWE"/>
    <property type="match status" value="2"/>
</dbReference>
<keyword evidence="4 11" id="KW-0808">Transferase</keyword>
<dbReference type="SUPFAM" id="SSF57850">
    <property type="entry name" value="RING/U-box"/>
    <property type="match status" value="1"/>
</dbReference>
<dbReference type="Pfam" id="PF02825">
    <property type="entry name" value="WWE"/>
    <property type="match status" value="2"/>
</dbReference>
<keyword evidence="8 11" id="KW-0862">Zinc</keyword>
<dbReference type="EC" id="2.3.2.27" evidence="11"/>
<dbReference type="PANTHER" id="PTHR12622">
    <property type="entry name" value="DELTEX-RELATED"/>
    <property type="match status" value="1"/>
</dbReference>
<name>A0ABM0K997_APLCA</name>
<dbReference type="InterPro" id="IPR037197">
    <property type="entry name" value="WWE_dom_sf"/>
</dbReference>
<dbReference type="InterPro" id="IPR004170">
    <property type="entry name" value="WWE_dom"/>
</dbReference>
<feature type="region of interest" description="Disordered" evidence="12">
    <location>
        <begin position="262"/>
        <end position="291"/>
    </location>
</feature>
<accession>A0ABM0K997</accession>
<comment type="pathway">
    <text evidence="2 11">Protein modification; protein ubiquitination.</text>
</comment>
<evidence type="ECO:0000256" key="1">
    <source>
        <dbReference type="ARBA" id="ARBA00000900"/>
    </source>
</evidence>
<evidence type="ECO:0000313" key="15">
    <source>
        <dbReference type="Proteomes" id="UP000694888"/>
    </source>
</evidence>
<dbReference type="Gene3D" id="3.30.720.50">
    <property type="match status" value="2"/>
</dbReference>
<dbReference type="Gene3D" id="3.30.390.130">
    <property type="match status" value="1"/>
</dbReference>
<dbReference type="PROSITE" id="PS50089">
    <property type="entry name" value="ZF_RING_2"/>
    <property type="match status" value="1"/>
</dbReference>
<dbReference type="InterPro" id="IPR001841">
    <property type="entry name" value="Znf_RING"/>
</dbReference>
<dbReference type="InterPro" id="IPR018123">
    <property type="entry name" value="WWE-dom_subgr"/>
</dbReference>
<keyword evidence="6" id="KW-0677">Repeat</keyword>
<dbReference type="Pfam" id="PF00097">
    <property type="entry name" value="zf-C3HC4"/>
    <property type="match status" value="1"/>
</dbReference>
<feature type="domain" description="WWE" evidence="14">
    <location>
        <begin position="1"/>
        <end position="78"/>
    </location>
</feature>
<evidence type="ECO:0000256" key="10">
    <source>
        <dbReference type="PROSITE-ProRule" id="PRU00175"/>
    </source>
</evidence>
<dbReference type="InterPro" id="IPR039398">
    <property type="entry name" value="Deltex_fam"/>
</dbReference>